<dbReference type="AlphaFoldDB" id="A0A9Q4KV77"/>
<organism evidence="2 3">
    <name type="scientific">Methanogenium marinum</name>
    <dbReference type="NCBI Taxonomy" id="348610"/>
    <lineage>
        <taxon>Archaea</taxon>
        <taxon>Methanobacteriati</taxon>
        <taxon>Methanobacteriota</taxon>
        <taxon>Stenosarchaea group</taxon>
        <taxon>Methanomicrobia</taxon>
        <taxon>Methanomicrobiales</taxon>
        <taxon>Methanomicrobiaceae</taxon>
        <taxon>Methanogenium</taxon>
    </lineage>
</organism>
<name>A0A9Q4KV77_9EURY</name>
<dbReference type="EMBL" id="JAKELO010000002">
    <property type="protein sequence ID" value="MDE4908016.1"/>
    <property type="molecule type" value="Genomic_DNA"/>
</dbReference>
<reference evidence="2" key="1">
    <citation type="submission" date="2022-01" db="EMBL/GenBank/DDBJ databases">
        <title>Draft genome of Methanogenium marinum DSM 15558.</title>
        <authorList>
            <person name="Chen S.-C."/>
            <person name="You Y.-T."/>
        </authorList>
    </citation>
    <scope>NUCLEOTIDE SEQUENCE</scope>
    <source>
        <strain evidence="2">DSM 15558</strain>
    </source>
</reference>
<evidence type="ECO:0000256" key="1">
    <source>
        <dbReference type="SAM" id="Phobius"/>
    </source>
</evidence>
<feature type="transmembrane region" description="Helical" evidence="1">
    <location>
        <begin position="403"/>
        <end position="421"/>
    </location>
</feature>
<evidence type="ECO:0000313" key="3">
    <source>
        <dbReference type="Proteomes" id="UP001143747"/>
    </source>
</evidence>
<keyword evidence="1" id="KW-0812">Transmembrane</keyword>
<evidence type="ECO:0000313" key="2">
    <source>
        <dbReference type="EMBL" id="MDE4908016.1"/>
    </source>
</evidence>
<dbReference type="PANTHER" id="PTHR35902:SF3">
    <property type="entry name" value="NPCBM-ASSOCIATED, NEW3 DOMAIN OF ALPHA-GALACTOSIDASE"/>
    <property type="match status" value="1"/>
</dbReference>
<sequence>MKPLYLFVTAVLLLLVLAVSPGLAGEKFFTEGPAVSVSVSGSNQFSPDEDTELPLLVENRGLIDMKLIRLDYLTPDYLPNTARSVKVTLLPGNAPVTVKSDTQVLGILPSGIVEKASFAMHVPDDAASGTYTMTAHVEYEFMQSYDQLGMDSITYHFKTVTEDIPVTVVVTPSVILAITDVVSSDLNAGGEGYVTMTVKNTGTDDAAHFALYIEPGGNGPLTPVEGNIYVGDFAAGETITPRVKVSVSQDADETQQYPLTIFGVYKDYEGMDAMTSPVLIGVDFLGKITFAAVSDPAVAEVGTDNLVHVTYKNTGAATAYQAQGRISVVDPFSSTDSNVYLGDLKPGESAEAVYQVQVGSSATIKKYSLDSEIRYNDALNNNYVSDTVKVIVDVRPVDNTTTYLVVVIGIVIVAGGGFYMYRRKQQGGR</sequence>
<keyword evidence="1" id="KW-0472">Membrane</keyword>
<dbReference type="Proteomes" id="UP001143747">
    <property type="component" value="Unassembled WGS sequence"/>
</dbReference>
<dbReference type="PANTHER" id="PTHR35902">
    <property type="entry name" value="S-LAYER DOMAIN-LIKE PROTEIN-RELATED"/>
    <property type="match status" value="1"/>
</dbReference>
<gene>
    <name evidence="2" type="ORF">L0665_05260</name>
</gene>
<protein>
    <submittedName>
        <fullName evidence="2">S-layer protein</fullName>
    </submittedName>
</protein>
<keyword evidence="3" id="KW-1185">Reference proteome</keyword>
<keyword evidence="1" id="KW-1133">Transmembrane helix</keyword>
<dbReference type="RefSeq" id="WP_274924654.1">
    <property type="nucleotide sequence ID" value="NZ_JAKELO010000002.1"/>
</dbReference>
<comment type="caution">
    <text evidence="2">The sequence shown here is derived from an EMBL/GenBank/DDBJ whole genome shotgun (WGS) entry which is preliminary data.</text>
</comment>
<accession>A0A9Q4KV77</accession>
<proteinExistence type="predicted"/>